<comment type="subcellular location">
    <subcellularLocation>
        <location evidence="1">Cell outer membrane</location>
    </subcellularLocation>
</comment>
<dbReference type="AlphaFoldDB" id="A0A1W9I0Z9"/>
<dbReference type="Proteomes" id="UP000192872">
    <property type="component" value="Unassembled WGS sequence"/>
</dbReference>
<evidence type="ECO:0008006" key="11">
    <source>
        <dbReference type="Google" id="ProtNLM"/>
    </source>
</evidence>
<dbReference type="InterPro" id="IPR051906">
    <property type="entry name" value="TolC-like"/>
</dbReference>
<evidence type="ECO:0000313" key="10">
    <source>
        <dbReference type="Proteomes" id="UP000192872"/>
    </source>
</evidence>
<evidence type="ECO:0000256" key="6">
    <source>
        <dbReference type="ARBA" id="ARBA00023136"/>
    </source>
</evidence>
<sequence length="467" mass="50443">MRLRFPSCIALLGFGVIFGGHASELRAQTIRDALASAYVYNPQLNAARAALRVTNESVPQALAGYRPTVSLNADLGAQHNINTTGRGSQTTAGAGRQETNQTPAGYSFTVNQTLFNGFSTDNQVRQAESLVRAQRETLRTAEQSIMLLAVTAFMDVVRDQAIVKLQKNNVVVLTEQLRQTRDRFKVGEVTRTDVAQAESQLQGGISQVSAAEAALIASKANYRQQIGQEAGNLNPQTNVERTLPKSVAAAIEAGASEHPQIRAAAYNVDSAAFAIQIAEAALYPTITVGGTASTGFNRAIGNNTSESYAVVGRVTVPLYEAGVAPSRVRQAKETLGQNRIQVDVVRDQIRALVATQWGNLESQRAQVNASQAQIKAAKIAFDSIREEARVGQRTILDVLNTQQILLNAQVALVRSQHDRTVAAYTLLGAIGRLSAEQLQLAVALHDPTQHYEQVRDRWHGLRTPSGE</sequence>
<evidence type="ECO:0000256" key="1">
    <source>
        <dbReference type="ARBA" id="ARBA00004442"/>
    </source>
</evidence>
<dbReference type="GO" id="GO:0009279">
    <property type="term" value="C:cell outer membrane"/>
    <property type="evidence" value="ECO:0007669"/>
    <property type="project" value="UniProtKB-SubCell"/>
</dbReference>
<dbReference type="GO" id="GO:0015288">
    <property type="term" value="F:porin activity"/>
    <property type="evidence" value="ECO:0007669"/>
    <property type="project" value="TreeGrafter"/>
</dbReference>
<proteinExistence type="inferred from homology"/>
<evidence type="ECO:0000256" key="7">
    <source>
        <dbReference type="ARBA" id="ARBA00023237"/>
    </source>
</evidence>
<comment type="caution">
    <text evidence="9">The sequence shown here is derived from an EMBL/GenBank/DDBJ whole genome shotgun (WGS) entry which is preliminary data.</text>
</comment>
<dbReference type="Pfam" id="PF02321">
    <property type="entry name" value="OEP"/>
    <property type="match status" value="2"/>
</dbReference>
<dbReference type="Gene3D" id="1.20.1600.10">
    <property type="entry name" value="Outer membrane efflux proteins (OEP)"/>
    <property type="match status" value="1"/>
</dbReference>
<accession>A0A1W9I0Z9</accession>
<keyword evidence="7" id="KW-0998">Cell outer membrane</keyword>
<evidence type="ECO:0000313" key="9">
    <source>
        <dbReference type="EMBL" id="OQW53237.1"/>
    </source>
</evidence>
<dbReference type="GO" id="GO:0015562">
    <property type="term" value="F:efflux transmembrane transporter activity"/>
    <property type="evidence" value="ECO:0007669"/>
    <property type="project" value="InterPro"/>
</dbReference>
<dbReference type="InterPro" id="IPR003423">
    <property type="entry name" value="OMP_efflux"/>
</dbReference>
<reference evidence="9 10" key="1">
    <citation type="journal article" date="2017" name="Water Res.">
        <title>Comammox in drinking water systems.</title>
        <authorList>
            <person name="Wang Y."/>
            <person name="Ma L."/>
            <person name="Mao Y."/>
            <person name="Jiang X."/>
            <person name="Xia Y."/>
            <person name="Yu K."/>
            <person name="Li B."/>
            <person name="Zhang T."/>
        </authorList>
    </citation>
    <scope>NUCLEOTIDE SEQUENCE [LARGE SCALE GENOMIC DNA]</scope>
    <source>
        <strain evidence="9">SG_bin8</strain>
    </source>
</reference>
<comment type="similarity">
    <text evidence="2">Belongs to the outer membrane factor (OMF) (TC 1.B.17) family.</text>
</comment>
<dbReference type="RefSeq" id="WP_376803754.1">
    <property type="nucleotide sequence ID" value="NZ_JAKFWN010000024.1"/>
</dbReference>
<keyword evidence="4" id="KW-1134">Transmembrane beta strand</keyword>
<dbReference type="STRING" id="1827387.A4S15_05590"/>
<evidence type="ECO:0000256" key="5">
    <source>
        <dbReference type="ARBA" id="ARBA00022692"/>
    </source>
</evidence>
<dbReference type="GO" id="GO:1990281">
    <property type="term" value="C:efflux pump complex"/>
    <property type="evidence" value="ECO:0007669"/>
    <property type="project" value="TreeGrafter"/>
</dbReference>
<name>A0A1W9I0Z9_9HYPH</name>
<organism evidence="9 10">
    <name type="scientific">Candidatus Raskinella chloraquaticus</name>
    <dbReference type="NCBI Taxonomy" id="1951219"/>
    <lineage>
        <taxon>Bacteria</taxon>
        <taxon>Pseudomonadati</taxon>
        <taxon>Pseudomonadota</taxon>
        <taxon>Alphaproteobacteria</taxon>
        <taxon>Hyphomicrobiales</taxon>
        <taxon>Phreatobacteraceae</taxon>
        <taxon>Candidatus Raskinella</taxon>
    </lineage>
</organism>
<dbReference type="NCBIfam" id="TIGR01844">
    <property type="entry name" value="type_I_sec_TolC"/>
    <property type="match status" value="1"/>
</dbReference>
<dbReference type="EMBL" id="LWDL01000010">
    <property type="protein sequence ID" value="OQW53237.1"/>
    <property type="molecule type" value="Genomic_DNA"/>
</dbReference>
<dbReference type="PANTHER" id="PTHR30026">
    <property type="entry name" value="OUTER MEMBRANE PROTEIN TOLC"/>
    <property type="match status" value="1"/>
</dbReference>
<keyword evidence="3" id="KW-0813">Transport</keyword>
<evidence type="ECO:0000256" key="2">
    <source>
        <dbReference type="ARBA" id="ARBA00007613"/>
    </source>
</evidence>
<keyword evidence="5" id="KW-0812">Transmembrane</keyword>
<dbReference type="InterPro" id="IPR010130">
    <property type="entry name" value="T1SS_OMP_TolC"/>
</dbReference>
<keyword evidence="6" id="KW-0472">Membrane</keyword>
<feature type="region of interest" description="Disordered" evidence="8">
    <location>
        <begin position="80"/>
        <end position="103"/>
    </location>
</feature>
<dbReference type="SUPFAM" id="SSF56954">
    <property type="entry name" value="Outer membrane efflux proteins (OEP)"/>
    <property type="match status" value="1"/>
</dbReference>
<dbReference type="PANTHER" id="PTHR30026:SF22">
    <property type="entry name" value="OUTER MEMBRANE EFFLUX PROTEIN"/>
    <property type="match status" value="1"/>
</dbReference>
<evidence type="ECO:0000256" key="4">
    <source>
        <dbReference type="ARBA" id="ARBA00022452"/>
    </source>
</evidence>
<evidence type="ECO:0000256" key="8">
    <source>
        <dbReference type="SAM" id="MobiDB-lite"/>
    </source>
</evidence>
<gene>
    <name evidence="9" type="ORF">A4S15_05590</name>
</gene>
<protein>
    <recommendedName>
        <fullName evidence="11">Channel protein TolC</fullName>
    </recommendedName>
</protein>
<evidence type="ECO:0000256" key="3">
    <source>
        <dbReference type="ARBA" id="ARBA00022448"/>
    </source>
</evidence>